<dbReference type="EMBL" id="FOFS01000005">
    <property type="protein sequence ID" value="SEQ30618.1"/>
    <property type="molecule type" value="Genomic_DNA"/>
</dbReference>
<feature type="transmembrane region" description="Helical" evidence="6">
    <location>
        <begin position="40"/>
        <end position="59"/>
    </location>
</feature>
<feature type="transmembrane region" description="Helical" evidence="6">
    <location>
        <begin position="155"/>
        <end position="173"/>
    </location>
</feature>
<dbReference type="Pfam" id="PF00892">
    <property type="entry name" value="EamA"/>
    <property type="match status" value="2"/>
</dbReference>
<dbReference type="InterPro" id="IPR000620">
    <property type="entry name" value="EamA_dom"/>
</dbReference>
<name>A0A1H9F037_9GAMM</name>
<dbReference type="InterPro" id="IPR050638">
    <property type="entry name" value="AA-Vitamin_Transporters"/>
</dbReference>
<dbReference type="STRING" id="489703.SAMN04488038_105198"/>
<evidence type="ECO:0000256" key="3">
    <source>
        <dbReference type="ARBA" id="ARBA00022692"/>
    </source>
</evidence>
<dbReference type="RefSeq" id="WP_093284304.1">
    <property type="nucleotide sequence ID" value="NZ_FOFS01000005.1"/>
</dbReference>
<evidence type="ECO:0000256" key="5">
    <source>
        <dbReference type="ARBA" id="ARBA00023136"/>
    </source>
</evidence>
<dbReference type="OrthoDB" id="9809509at2"/>
<reference evidence="8 9" key="1">
    <citation type="submission" date="2016-10" db="EMBL/GenBank/DDBJ databases">
        <authorList>
            <person name="de Groot N.N."/>
        </authorList>
    </citation>
    <scope>NUCLEOTIDE SEQUENCE [LARGE SCALE GENOMIC DNA]</scope>
    <source>
        <strain evidence="8 9">DSM 25927</strain>
    </source>
</reference>
<gene>
    <name evidence="8" type="ORF">SAMN04488038_105198</name>
</gene>
<feature type="domain" description="EamA" evidence="7">
    <location>
        <begin position="156"/>
        <end position="287"/>
    </location>
</feature>
<keyword evidence="9" id="KW-1185">Reference proteome</keyword>
<dbReference type="AlphaFoldDB" id="A0A1H9F037"/>
<dbReference type="Proteomes" id="UP000199233">
    <property type="component" value="Unassembled WGS sequence"/>
</dbReference>
<proteinExistence type="inferred from homology"/>
<evidence type="ECO:0000259" key="7">
    <source>
        <dbReference type="Pfam" id="PF00892"/>
    </source>
</evidence>
<comment type="similarity">
    <text evidence="2">Belongs to the EamA transporter family.</text>
</comment>
<dbReference type="PANTHER" id="PTHR32322">
    <property type="entry name" value="INNER MEMBRANE TRANSPORTER"/>
    <property type="match status" value="1"/>
</dbReference>
<feature type="transmembrane region" description="Helical" evidence="6">
    <location>
        <begin position="12"/>
        <end position="34"/>
    </location>
</feature>
<evidence type="ECO:0000313" key="9">
    <source>
        <dbReference type="Proteomes" id="UP000199233"/>
    </source>
</evidence>
<evidence type="ECO:0000256" key="6">
    <source>
        <dbReference type="SAM" id="Phobius"/>
    </source>
</evidence>
<dbReference type="GO" id="GO:0016020">
    <property type="term" value="C:membrane"/>
    <property type="evidence" value="ECO:0007669"/>
    <property type="project" value="UniProtKB-SubCell"/>
</dbReference>
<dbReference type="InterPro" id="IPR037185">
    <property type="entry name" value="EmrE-like"/>
</dbReference>
<sequence length="290" mass="29457">MSQSPTQAAGSDAAGGLAFVLLWSTGYIAAAYALHGSGPYTLAALRFIGSAAIIGLWLLLRPAPAVPARALTHAAIGGVMLQAGFFGFIYAALRAGVAPAVAGLITGLMPLTTAVGAALLLGEKLQRRAVLGLLLGLAGVLLVVAPELHGGGTRLAYAAAVAALLSLSLGTLYQKRHASELDPRLALLVQLGASALVLLPLAWGLEGLRLHPSLASLGGLAWAIVVNSCCGLLLYLWLLSRGAAARTASLFYLVPPVTALLAALTLGAQFTLADALGFALAAFGVWLGQR</sequence>
<keyword evidence="5 6" id="KW-0472">Membrane</keyword>
<feature type="transmembrane region" description="Helical" evidence="6">
    <location>
        <begin position="99"/>
        <end position="122"/>
    </location>
</feature>
<evidence type="ECO:0000256" key="1">
    <source>
        <dbReference type="ARBA" id="ARBA00004141"/>
    </source>
</evidence>
<keyword evidence="3 6" id="KW-0812">Transmembrane</keyword>
<feature type="transmembrane region" description="Helical" evidence="6">
    <location>
        <begin position="185"/>
        <end position="205"/>
    </location>
</feature>
<feature type="transmembrane region" description="Helical" evidence="6">
    <location>
        <begin position="129"/>
        <end position="149"/>
    </location>
</feature>
<dbReference type="PANTHER" id="PTHR32322:SF2">
    <property type="entry name" value="EAMA DOMAIN-CONTAINING PROTEIN"/>
    <property type="match status" value="1"/>
</dbReference>
<keyword evidence="4 6" id="KW-1133">Transmembrane helix</keyword>
<comment type="subcellular location">
    <subcellularLocation>
        <location evidence="1">Membrane</location>
        <topology evidence="1">Multi-pass membrane protein</topology>
    </subcellularLocation>
</comment>
<protein>
    <submittedName>
        <fullName evidence="8">EamA-like transporter family protein</fullName>
    </submittedName>
</protein>
<feature type="domain" description="EamA" evidence="7">
    <location>
        <begin position="16"/>
        <end position="144"/>
    </location>
</feature>
<organism evidence="8 9">
    <name type="scientific">Solimonas aquatica</name>
    <dbReference type="NCBI Taxonomy" id="489703"/>
    <lineage>
        <taxon>Bacteria</taxon>
        <taxon>Pseudomonadati</taxon>
        <taxon>Pseudomonadota</taxon>
        <taxon>Gammaproteobacteria</taxon>
        <taxon>Nevskiales</taxon>
        <taxon>Nevskiaceae</taxon>
        <taxon>Solimonas</taxon>
    </lineage>
</organism>
<feature type="transmembrane region" description="Helical" evidence="6">
    <location>
        <begin position="71"/>
        <end position="93"/>
    </location>
</feature>
<evidence type="ECO:0000256" key="2">
    <source>
        <dbReference type="ARBA" id="ARBA00007362"/>
    </source>
</evidence>
<feature type="transmembrane region" description="Helical" evidence="6">
    <location>
        <begin position="250"/>
        <end position="266"/>
    </location>
</feature>
<evidence type="ECO:0000313" key="8">
    <source>
        <dbReference type="EMBL" id="SEQ30618.1"/>
    </source>
</evidence>
<dbReference type="SUPFAM" id="SSF103481">
    <property type="entry name" value="Multidrug resistance efflux transporter EmrE"/>
    <property type="match status" value="2"/>
</dbReference>
<feature type="transmembrane region" description="Helical" evidence="6">
    <location>
        <begin position="217"/>
        <end position="238"/>
    </location>
</feature>
<evidence type="ECO:0000256" key="4">
    <source>
        <dbReference type="ARBA" id="ARBA00022989"/>
    </source>
</evidence>
<accession>A0A1H9F037</accession>